<gene>
    <name evidence="4" type="ORF">AUC43_08805</name>
</gene>
<name>A0A0U3JXN8_9BACT</name>
<feature type="region of interest" description="Disordered" evidence="1">
    <location>
        <begin position="289"/>
        <end position="311"/>
    </location>
</feature>
<dbReference type="KEGG" id="hyg:AUC43_08805"/>
<keyword evidence="5" id="KW-1185">Reference proteome</keyword>
<dbReference type="OrthoDB" id="1119084at2"/>
<feature type="domain" description="DUF4440" evidence="3">
    <location>
        <begin position="30"/>
        <end position="131"/>
    </location>
</feature>
<sequence length="311" mass="32805">MKNIFTMGALVASLLPFTSQAQTPHDAVVAAETAFAAQAMQESTPAAFLANSAPKAWVTESGKLANAQDVWRARPARPGSRLTWYPVLADAAQSGDLGYTTGPWTALLNDKPQASGEYVTVWRKQPDGKWKFVVDMGVERIGTAPAKATTVPQPRLLAAAATPSTAPSNIVLEVDRKFAAAQLLKAGAAYQQHLSTEARLYRPGLSMMQGAAAAANMKNLDGGYQFVPVDGYLAAAGDLGYVVGTLQRSKGAKHPEENGSYLRIWRREAVAGWRLVLEVFNFAPGPTAAGEAPAVTPAADGAAGATSKRPQ</sequence>
<reference evidence="4 5" key="1">
    <citation type="submission" date="2015-12" db="EMBL/GenBank/DDBJ databases">
        <authorList>
            <person name="Shamseldin A."/>
            <person name="Moawad H."/>
            <person name="Abd El-Rahim W.M."/>
            <person name="Sadowsky M.J."/>
        </authorList>
    </citation>
    <scope>NUCLEOTIDE SEQUENCE [LARGE SCALE GENOMIC DNA]</scope>
    <source>
        <strain evidence="4 5">DG5B</strain>
    </source>
</reference>
<feature type="signal peptide" evidence="2">
    <location>
        <begin position="1"/>
        <end position="21"/>
    </location>
</feature>
<evidence type="ECO:0000256" key="2">
    <source>
        <dbReference type="SAM" id="SignalP"/>
    </source>
</evidence>
<proteinExistence type="predicted"/>
<dbReference type="EMBL" id="CP013909">
    <property type="protein sequence ID" value="ALW85183.1"/>
    <property type="molecule type" value="Genomic_DNA"/>
</dbReference>
<dbReference type="Proteomes" id="UP000059542">
    <property type="component" value="Chromosome"/>
</dbReference>
<dbReference type="STRING" id="1411621.AUC43_08805"/>
<dbReference type="SUPFAM" id="SSF54427">
    <property type="entry name" value="NTF2-like"/>
    <property type="match status" value="1"/>
</dbReference>
<dbReference type="RefSeq" id="WP_068192010.1">
    <property type="nucleotide sequence ID" value="NZ_CP013909.1"/>
</dbReference>
<dbReference type="InterPro" id="IPR027843">
    <property type="entry name" value="DUF4440"/>
</dbReference>
<dbReference type="Pfam" id="PF14534">
    <property type="entry name" value="DUF4440"/>
    <property type="match status" value="1"/>
</dbReference>
<dbReference type="Gene3D" id="3.10.450.50">
    <property type="match status" value="2"/>
</dbReference>
<dbReference type="AlphaFoldDB" id="A0A0U3JXN8"/>
<evidence type="ECO:0000313" key="5">
    <source>
        <dbReference type="Proteomes" id="UP000059542"/>
    </source>
</evidence>
<feature type="chain" id="PRO_5006840606" description="DUF4440 domain-containing protein" evidence="2">
    <location>
        <begin position="22"/>
        <end position="311"/>
    </location>
</feature>
<keyword evidence="2" id="KW-0732">Signal</keyword>
<evidence type="ECO:0000313" key="4">
    <source>
        <dbReference type="EMBL" id="ALW85183.1"/>
    </source>
</evidence>
<organism evidence="4 5">
    <name type="scientific">Hymenobacter sedentarius</name>
    <dbReference type="NCBI Taxonomy" id="1411621"/>
    <lineage>
        <taxon>Bacteria</taxon>
        <taxon>Pseudomonadati</taxon>
        <taxon>Bacteroidota</taxon>
        <taxon>Cytophagia</taxon>
        <taxon>Cytophagales</taxon>
        <taxon>Hymenobacteraceae</taxon>
        <taxon>Hymenobacter</taxon>
    </lineage>
</organism>
<accession>A0A0U3JXN8</accession>
<evidence type="ECO:0000256" key="1">
    <source>
        <dbReference type="SAM" id="MobiDB-lite"/>
    </source>
</evidence>
<evidence type="ECO:0000259" key="3">
    <source>
        <dbReference type="Pfam" id="PF14534"/>
    </source>
</evidence>
<dbReference type="InterPro" id="IPR032710">
    <property type="entry name" value="NTF2-like_dom_sf"/>
</dbReference>
<protein>
    <recommendedName>
        <fullName evidence="3">DUF4440 domain-containing protein</fullName>
    </recommendedName>
</protein>